<reference evidence="1 2" key="1">
    <citation type="submission" date="2023-01" db="EMBL/GenBank/DDBJ databases">
        <title>Novel species of the genus Asticcacaulis isolated from rivers.</title>
        <authorList>
            <person name="Lu H."/>
        </authorList>
    </citation>
    <scope>NUCLEOTIDE SEQUENCE [LARGE SCALE GENOMIC DNA]</scope>
    <source>
        <strain evidence="1 2">BYS171W</strain>
    </source>
</reference>
<sequence>MQPFDPKAIREALLAKNVALNPPAKEETLNRLMVWAGGVIHPDVRRLMNEFDGFTDGDFEADSFVSVWSMDQAMQDNGSKQPILAFADWSLSSFVFGFNPLTGGSVINTFDGSIIAPSYAEFWSLLLADRLL</sequence>
<comment type="caution">
    <text evidence="1">The sequence shown here is derived from an EMBL/GenBank/DDBJ whole genome shotgun (WGS) entry which is preliminary data.</text>
</comment>
<name>A0ABT5HV16_9CAUL</name>
<evidence type="ECO:0000313" key="1">
    <source>
        <dbReference type="EMBL" id="MDC7683921.1"/>
    </source>
</evidence>
<evidence type="ECO:0008006" key="3">
    <source>
        <dbReference type="Google" id="ProtNLM"/>
    </source>
</evidence>
<protein>
    <recommendedName>
        <fullName evidence="3">Knr4/Smi1-like domain-containing protein</fullName>
    </recommendedName>
</protein>
<dbReference type="EMBL" id="JAQQKX010000009">
    <property type="protein sequence ID" value="MDC7683921.1"/>
    <property type="molecule type" value="Genomic_DNA"/>
</dbReference>
<proteinExistence type="predicted"/>
<keyword evidence="2" id="KW-1185">Reference proteome</keyword>
<gene>
    <name evidence="1" type="ORF">PQU92_11590</name>
</gene>
<evidence type="ECO:0000313" key="2">
    <source>
        <dbReference type="Proteomes" id="UP001214854"/>
    </source>
</evidence>
<dbReference type="RefSeq" id="WP_272748384.1">
    <property type="nucleotide sequence ID" value="NZ_JAQQKX010000009.1"/>
</dbReference>
<dbReference type="Proteomes" id="UP001214854">
    <property type="component" value="Unassembled WGS sequence"/>
</dbReference>
<organism evidence="1 2">
    <name type="scientific">Asticcacaulis aquaticus</name>
    <dbReference type="NCBI Taxonomy" id="2984212"/>
    <lineage>
        <taxon>Bacteria</taxon>
        <taxon>Pseudomonadati</taxon>
        <taxon>Pseudomonadota</taxon>
        <taxon>Alphaproteobacteria</taxon>
        <taxon>Caulobacterales</taxon>
        <taxon>Caulobacteraceae</taxon>
        <taxon>Asticcacaulis</taxon>
    </lineage>
</organism>
<accession>A0ABT5HV16</accession>